<dbReference type="Pfam" id="PF00665">
    <property type="entry name" value="rve"/>
    <property type="match status" value="1"/>
</dbReference>
<dbReference type="GO" id="GO:0003676">
    <property type="term" value="F:nucleic acid binding"/>
    <property type="evidence" value="ECO:0007669"/>
    <property type="project" value="InterPro"/>
</dbReference>
<keyword evidence="5" id="KW-0378">Hydrolase</keyword>
<reference evidence="10 11" key="1">
    <citation type="submission" date="2024-02" db="EMBL/GenBank/DDBJ databases">
        <title>Chromosome-scale genome assembly of the rough periwinkle Littorina saxatilis.</title>
        <authorList>
            <person name="De Jode A."/>
            <person name="Faria R."/>
            <person name="Formenti G."/>
            <person name="Sims Y."/>
            <person name="Smith T.P."/>
            <person name="Tracey A."/>
            <person name="Wood J.M.D."/>
            <person name="Zagrodzka Z.B."/>
            <person name="Johannesson K."/>
            <person name="Butlin R.K."/>
            <person name="Leder E.H."/>
        </authorList>
    </citation>
    <scope>NUCLEOTIDE SEQUENCE [LARGE SCALE GENOMIC DNA]</scope>
    <source>
        <strain evidence="10">Snail1</strain>
        <tissue evidence="10">Muscle</tissue>
    </source>
</reference>
<dbReference type="Gene3D" id="1.10.340.70">
    <property type="match status" value="1"/>
</dbReference>
<keyword evidence="11" id="KW-1185">Reference proteome</keyword>
<keyword evidence="4" id="KW-0255">Endonuclease</keyword>
<dbReference type="Gene3D" id="1.10.4020.10">
    <property type="entry name" value="DNA breaking-rejoining enzymes"/>
    <property type="match status" value="1"/>
</dbReference>
<dbReference type="InterPro" id="IPR012337">
    <property type="entry name" value="RNaseH-like_sf"/>
</dbReference>
<keyword evidence="6" id="KW-0695">RNA-directed DNA polymerase</keyword>
<gene>
    <name evidence="10" type="ORF">V1264_008140</name>
</gene>
<evidence type="ECO:0000256" key="4">
    <source>
        <dbReference type="ARBA" id="ARBA00022759"/>
    </source>
</evidence>
<evidence type="ECO:0000259" key="8">
    <source>
        <dbReference type="PROSITE" id="PS50878"/>
    </source>
</evidence>
<evidence type="ECO:0000259" key="9">
    <source>
        <dbReference type="PROSITE" id="PS50994"/>
    </source>
</evidence>
<keyword evidence="3" id="KW-0540">Nuclease</keyword>
<dbReference type="InterPro" id="IPR000477">
    <property type="entry name" value="RT_dom"/>
</dbReference>
<accession>A0AAN9AT06</accession>
<dbReference type="CDD" id="cd01647">
    <property type="entry name" value="RT_LTR"/>
    <property type="match status" value="1"/>
</dbReference>
<dbReference type="FunFam" id="3.30.70.270:FF:000020">
    <property type="entry name" value="Transposon Tf2-6 polyprotein-like Protein"/>
    <property type="match status" value="1"/>
</dbReference>
<name>A0AAN9AT06_9CAEN</name>
<dbReference type="InterPro" id="IPR043502">
    <property type="entry name" value="DNA/RNA_pol_sf"/>
</dbReference>
<dbReference type="PROSITE" id="PS50994">
    <property type="entry name" value="INTEGRASE"/>
    <property type="match status" value="1"/>
</dbReference>
<dbReference type="GO" id="GO:0016787">
    <property type="term" value="F:hydrolase activity"/>
    <property type="evidence" value="ECO:0007669"/>
    <property type="project" value="UniProtKB-KW"/>
</dbReference>
<dbReference type="InterPro" id="IPR038269">
    <property type="entry name" value="SCAN_sf"/>
</dbReference>
<evidence type="ECO:0008006" key="12">
    <source>
        <dbReference type="Google" id="ProtNLM"/>
    </source>
</evidence>
<proteinExistence type="predicted"/>
<keyword evidence="7" id="KW-0175">Coiled coil</keyword>
<comment type="caution">
    <text evidence="10">The sequence shown here is derived from an EMBL/GenBank/DDBJ whole genome shotgun (WGS) entry which is preliminary data.</text>
</comment>
<dbReference type="SUPFAM" id="SSF56672">
    <property type="entry name" value="DNA/RNA polymerases"/>
    <property type="match status" value="1"/>
</dbReference>
<dbReference type="FunFam" id="3.30.420.10:FF:000032">
    <property type="entry name" value="Retrovirus-related Pol polyprotein from transposon 297-like Protein"/>
    <property type="match status" value="1"/>
</dbReference>
<dbReference type="InterPro" id="IPR043128">
    <property type="entry name" value="Rev_trsase/Diguanyl_cyclase"/>
</dbReference>
<dbReference type="GO" id="GO:0015074">
    <property type="term" value="P:DNA integration"/>
    <property type="evidence" value="ECO:0007669"/>
    <property type="project" value="InterPro"/>
</dbReference>
<feature type="coiled-coil region" evidence="7">
    <location>
        <begin position="44"/>
        <end position="76"/>
    </location>
</feature>
<evidence type="ECO:0000256" key="5">
    <source>
        <dbReference type="ARBA" id="ARBA00022801"/>
    </source>
</evidence>
<evidence type="ECO:0000256" key="3">
    <source>
        <dbReference type="ARBA" id="ARBA00022722"/>
    </source>
</evidence>
<evidence type="ECO:0000256" key="1">
    <source>
        <dbReference type="ARBA" id="ARBA00022679"/>
    </source>
</evidence>
<dbReference type="FunFam" id="1.10.340.70:FF:000001">
    <property type="entry name" value="Retrovirus-related Pol polyprotein from transposon gypsy-like Protein"/>
    <property type="match status" value="1"/>
</dbReference>
<dbReference type="PANTHER" id="PTHR37984:SF5">
    <property type="entry name" value="PROTEIN NYNRIN-LIKE"/>
    <property type="match status" value="1"/>
</dbReference>
<dbReference type="SUPFAM" id="SSF47353">
    <property type="entry name" value="Retrovirus capsid dimerization domain-like"/>
    <property type="match status" value="1"/>
</dbReference>
<dbReference type="InterPro" id="IPR041373">
    <property type="entry name" value="RT_RNaseH"/>
</dbReference>
<dbReference type="InterPro" id="IPR050951">
    <property type="entry name" value="Retrovirus_Pol_polyprotein"/>
</dbReference>
<organism evidence="10 11">
    <name type="scientific">Littorina saxatilis</name>
    <dbReference type="NCBI Taxonomy" id="31220"/>
    <lineage>
        <taxon>Eukaryota</taxon>
        <taxon>Metazoa</taxon>
        <taxon>Spiralia</taxon>
        <taxon>Lophotrochozoa</taxon>
        <taxon>Mollusca</taxon>
        <taxon>Gastropoda</taxon>
        <taxon>Caenogastropoda</taxon>
        <taxon>Littorinimorpha</taxon>
        <taxon>Littorinoidea</taxon>
        <taxon>Littorinidae</taxon>
        <taxon>Littorina</taxon>
    </lineage>
</organism>
<dbReference type="Pfam" id="PF00078">
    <property type="entry name" value="RVT_1"/>
    <property type="match status" value="1"/>
</dbReference>
<dbReference type="SUPFAM" id="SSF53098">
    <property type="entry name" value="Ribonuclease H-like"/>
    <property type="match status" value="1"/>
</dbReference>
<dbReference type="Gene3D" id="3.30.420.10">
    <property type="entry name" value="Ribonuclease H-like superfamily/Ribonuclease H"/>
    <property type="match status" value="1"/>
</dbReference>
<dbReference type="CDD" id="cd09274">
    <property type="entry name" value="RNase_HI_RT_Ty3"/>
    <property type="match status" value="1"/>
</dbReference>
<dbReference type="Gene3D" id="3.30.70.270">
    <property type="match status" value="2"/>
</dbReference>
<dbReference type="PANTHER" id="PTHR37984">
    <property type="entry name" value="PROTEIN CBG26694"/>
    <property type="match status" value="1"/>
</dbReference>
<evidence type="ECO:0000256" key="2">
    <source>
        <dbReference type="ARBA" id="ARBA00022695"/>
    </source>
</evidence>
<evidence type="ECO:0000313" key="11">
    <source>
        <dbReference type="Proteomes" id="UP001374579"/>
    </source>
</evidence>
<evidence type="ECO:0000313" key="10">
    <source>
        <dbReference type="EMBL" id="KAK7092391.1"/>
    </source>
</evidence>
<dbReference type="EMBL" id="JBAMIC010000021">
    <property type="protein sequence ID" value="KAK7092391.1"/>
    <property type="molecule type" value="Genomic_DNA"/>
</dbReference>
<dbReference type="Pfam" id="PF17917">
    <property type="entry name" value="RT_RNaseH"/>
    <property type="match status" value="1"/>
</dbReference>
<keyword evidence="1" id="KW-0808">Transferase</keyword>
<dbReference type="Proteomes" id="UP001374579">
    <property type="component" value="Unassembled WGS sequence"/>
</dbReference>
<evidence type="ECO:0000256" key="7">
    <source>
        <dbReference type="SAM" id="Coils"/>
    </source>
</evidence>
<keyword evidence="2" id="KW-0548">Nucleotidyltransferase</keyword>
<feature type="domain" description="Integrase catalytic" evidence="9">
    <location>
        <begin position="663"/>
        <end position="827"/>
    </location>
</feature>
<evidence type="ECO:0000256" key="6">
    <source>
        <dbReference type="ARBA" id="ARBA00022918"/>
    </source>
</evidence>
<dbReference type="Gene3D" id="3.10.10.10">
    <property type="entry name" value="HIV Type 1 Reverse Transcriptase, subunit A, domain 1"/>
    <property type="match status" value="1"/>
</dbReference>
<protein>
    <recommendedName>
        <fullName evidence="12">Reverse transcriptase</fullName>
    </recommendedName>
</protein>
<dbReference type="Pfam" id="PF17921">
    <property type="entry name" value="Integrase_H2C2"/>
    <property type="match status" value="1"/>
</dbReference>
<feature type="domain" description="Reverse transcriptase" evidence="8">
    <location>
        <begin position="1071"/>
        <end position="1248"/>
    </location>
</feature>
<dbReference type="GO" id="GO:0004519">
    <property type="term" value="F:endonuclease activity"/>
    <property type="evidence" value="ECO:0007669"/>
    <property type="project" value="UniProtKB-KW"/>
</dbReference>
<dbReference type="GO" id="GO:0003964">
    <property type="term" value="F:RNA-directed DNA polymerase activity"/>
    <property type="evidence" value="ECO:0007669"/>
    <property type="project" value="UniProtKB-KW"/>
</dbReference>
<dbReference type="PROSITE" id="PS50878">
    <property type="entry name" value="RT_POL"/>
    <property type="match status" value="1"/>
</dbReference>
<dbReference type="InterPro" id="IPR041588">
    <property type="entry name" value="Integrase_H2C2"/>
</dbReference>
<sequence length="1466" mass="166009">MSSLFDQIRSEGQALGLTGTDLVSFVVERERLAVERERLDRDDRAIARRENAEIELERERSKQKEFELERARLDTRGTASSQPQLAFSFKPKLPAFNEDVDDIDAYLFRYEVHAKSCNWPADIWVIHLSSLLTGKALIVYHSLAIEQELSYPDLKEALLKRFQCSEEGFREKFRSCKPEMDETFPAFLARMQHYLLRWVELKGTDKSYSGLTDLLLQEQLLQSCNKDVATFLRERHLSSVKEMIEVAEFFREAHPGKVMAKKSSPDLWVSCFAMKEQHQVQTETPQQRGIGRRGGRARRWNQVERHYPDKQHSDEVDFVGPDFCKLCLGKGHWKADCPNKKIAGCALAPSLQCSDCSMIREGKEATLKCGHIIPVLVAGGKGSCHNLPISDGKIGGQHVRVLRDTGCTTVGVRKSLVLPDQYTGDIACCISFGGRVERFPVALIDIDTPFFAGRVKACVVDEPVCDLILGNIEGVIDVQSPSSAPALAPKSECHSHSLLGVGGEVANVAKTRSMAAKSGIPKPLLTPEAPKMDIEQQDMARLQVEDETLKLLFLKAKNGDVQQMSNGTIRFEIRSDLLYRVSLNTKTQVENTQLLLPKTLRKTALVAAHDSILSAHSGVSRTTKRVLSNFFWPGVRKEIRVYCQTCDICQRTTPKGRVPCAPLEKMPLIDEAFRRVAVDLVGPIQPPTARGHRYILTIVDVATRFPEAVPMTDIDTPAVAEALLGVFSRVGFPVEVLSDRGSQFTSDMMREVMRLMSIHQLHTSPYHAQTNGMVERFNGTLRMMLRRVVDENCRDWDRYIPALLFAYRELPNESLGFSPFELLYGRTPRGPMKILEDLWTGEVKDPEVQTTYQYVFELRNKLSDTCRVAQEAAEAACTRYKSYHDKKAVKRSFHVGDEVLVLLPTTSNKLLLKWKGPFPVRSVSGPVDYAIEMNGKRKLFHVNMLKRYLRRDETIANISVSGPTFHCFSAATSVVSLEDETTTPTVDLKTLPSIRESYLDVKYNPERAEECKRDLEPIFACRAHMMTTDPGTTGLEEHSVKVTTDKPIHLKPYPMPFTTREVIEKEVRSMLELGVIEPSTSAFSSPIVLVKKKDGTNRFCIDFRALNRITVFDAEPIPDIEELFARLSQSRFFTKIDLAKGYWQIPMATQDKHKTAFQTPLGLFQCTKMAFGLVTAPATFARMMRKLHLEENMAVSFFDDILIATEDWQSHLISTEQVLDKLDRNGLTVRPSKVEAGFEQIEFLGHIIGHGTMRPVQSQVDKMLKLGRPETKKQVRAIIGLISYYRRYVPKFSDLVSPLTNLTKGKLPNKVKWDEKCQVALEKIQEILSEHPVIVLPDFQKPFTVRTDASNIGIGAVLLQERDGRFHPVTYASRKLLDREQRYSTVERECLAIVWAVDKFSRYLYGQEFMLETDHRPLTYLKQSKLKNGRLTRWALALQEHKFQIVPIAGQSNIEADVLSRCPVGQ</sequence>
<dbReference type="InterPro" id="IPR001584">
    <property type="entry name" value="Integrase_cat-core"/>
</dbReference>
<dbReference type="InterPro" id="IPR036397">
    <property type="entry name" value="RNaseH_sf"/>
</dbReference>